<feature type="domain" description="Tox-PL" evidence="1">
    <location>
        <begin position="4"/>
        <end position="44"/>
    </location>
</feature>
<proteinExistence type="predicted"/>
<dbReference type="Proteomes" id="UP000077824">
    <property type="component" value="Chromosome"/>
</dbReference>
<dbReference type="OrthoDB" id="1209056at2"/>
<accession>A0A172XU79</accession>
<evidence type="ECO:0000313" key="3">
    <source>
        <dbReference type="Proteomes" id="UP000077824"/>
    </source>
</evidence>
<dbReference type="AlphaFoldDB" id="A0A172XU79"/>
<dbReference type="Pfam" id="PF15644">
    <property type="entry name" value="Gln_amidase"/>
    <property type="match status" value="1"/>
</dbReference>
<name>A0A172XU79_9FLAO</name>
<dbReference type="STRING" id="1685010.A0O34_08340"/>
<gene>
    <name evidence="2" type="ORF">A0O34_08340</name>
</gene>
<keyword evidence="3" id="KW-1185">Reference proteome</keyword>
<protein>
    <recommendedName>
        <fullName evidence="1">Tox-PL domain-containing protein</fullName>
    </recommendedName>
</protein>
<sequence length="59" mass="6792">MKKDLKPGKRGIIFGIKKGKNIGHYFNVINENGVIKYLDGQTGKRAKLVYDYYQFLPTN</sequence>
<dbReference type="KEGG" id="chh:A0O34_08340"/>
<dbReference type="InterPro" id="IPR028908">
    <property type="entry name" value="Tox-PL_dom"/>
</dbReference>
<evidence type="ECO:0000313" key="2">
    <source>
        <dbReference type="EMBL" id="ANF50528.1"/>
    </source>
</evidence>
<evidence type="ECO:0000259" key="1">
    <source>
        <dbReference type="Pfam" id="PF15644"/>
    </source>
</evidence>
<reference evidence="2 3" key="1">
    <citation type="submission" date="2016-04" db="EMBL/GenBank/DDBJ databases">
        <title>Complete Genome Sequence of Chryseobacterium sp. IHBB 10212.</title>
        <authorList>
            <person name="Pal M."/>
            <person name="Swarnkar M.K."/>
            <person name="Kaushal K."/>
            <person name="Chhibber S."/>
            <person name="Singh A.K."/>
            <person name="Gulati A."/>
        </authorList>
    </citation>
    <scope>NUCLEOTIDE SEQUENCE [LARGE SCALE GENOMIC DNA]</scope>
    <source>
        <strain evidence="2 3">IHBB 10212</strain>
    </source>
</reference>
<dbReference type="RefSeq" id="WP_066753667.1">
    <property type="nucleotide sequence ID" value="NZ_CP015199.1"/>
</dbReference>
<dbReference type="EMBL" id="CP015199">
    <property type="protein sequence ID" value="ANF50528.1"/>
    <property type="molecule type" value="Genomic_DNA"/>
</dbReference>
<organism evidence="2 3">
    <name type="scientific">Chryseobacterium glaciei</name>
    <dbReference type="NCBI Taxonomy" id="1685010"/>
    <lineage>
        <taxon>Bacteria</taxon>
        <taxon>Pseudomonadati</taxon>
        <taxon>Bacteroidota</taxon>
        <taxon>Flavobacteriia</taxon>
        <taxon>Flavobacteriales</taxon>
        <taxon>Weeksellaceae</taxon>
        <taxon>Chryseobacterium group</taxon>
        <taxon>Chryseobacterium</taxon>
    </lineage>
</organism>